<evidence type="ECO:0000313" key="3">
    <source>
        <dbReference type="Proteomes" id="UP000248745"/>
    </source>
</evidence>
<dbReference type="InterPro" id="IPR018640">
    <property type="entry name" value="DUF2063"/>
</dbReference>
<evidence type="ECO:0000259" key="1">
    <source>
        <dbReference type="Pfam" id="PF09836"/>
    </source>
</evidence>
<sequence>MTNTALLQHWMKTIITSGGALPYKLQKAQHHFSLTEDDVVLATDKASIHERLNVYTSGYVLRLLDCMYADFPVLRKFLGEDLFDHFAKAYLAFHPSTSFSLYDLCAGFPAFLERTKPTAQVAEEQQAFLDLPIALAMLERTVHEVLRIAGTEERISFQEDLSVEMMLFQPLTIQANPCLRLLELSFPVLPFYHAIQREEEYDLPEPKQSFVAVCRKNYRLHAEPIQEWQFHFLRTCTAAISLTEATQIAASKTGLDASALLAELYIWLPVLLHNGSISLMAD</sequence>
<dbReference type="Gene3D" id="1.10.150.690">
    <property type="entry name" value="DUF2063"/>
    <property type="match status" value="1"/>
</dbReference>
<dbReference type="AlphaFoldDB" id="A0A2W2BVV3"/>
<protein>
    <recommendedName>
        <fullName evidence="1">Putative DNA-binding domain-containing protein</fullName>
    </recommendedName>
</protein>
<gene>
    <name evidence="2" type="ORF">DN068_15755</name>
</gene>
<dbReference type="Proteomes" id="UP000248745">
    <property type="component" value="Unassembled WGS sequence"/>
</dbReference>
<dbReference type="OrthoDB" id="343356at2"/>
<dbReference type="Pfam" id="PF09836">
    <property type="entry name" value="DUF2063"/>
    <property type="match status" value="1"/>
</dbReference>
<accession>A0A2W2BVV3</accession>
<organism evidence="2 3">
    <name type="scientific">Taibaiella soli</name>
    <dbReference type="NCBI Taxonomy" id="1649169"/>
    <lineage>
        <taxon>Bacteria</taxon>
        <taxon>Pseudomonadati</taxon>
        <taxon>Bacteroidota</taxon>
        <taxon>Chitinophagia</taxon>
        <taxon>Chitinophagales</taxon>
        <taxon>Chitinophagaceae</taxon>
        <taxon>Taibaiella</taxon>
    </lineage>
</organism>
<keyword evidence="3" id="KW-1185">Reference proteome</keyword>
<reference evidence="2 3" key="1">
    <citation type="submission" date="2018-06" db="EMBL/GenBank/DDBJ databases">
        <title>Mucibacter soli gen. nov., sp. nov., a new member of the family Chitinophagaceae producing mucin.</title>
        <authorList>
            <person name="Kim M.-K."/>
            <person name="Park S."/>
            <person name="Kim T.-S."/>
            <person name="Joung Y."/>
            <person name="Han J.-H."/>
            <person name="Kim S.B."/>
        </authorList>
    </citation>
    <scope>NUCLEOTIDE SEQUENCE [LARGE SCALE GENOMIC DNA]</scope>
    <source>
        <strain evidence="2 3">R1-15</strain>
    </source>
</reference>
<proteinExistence type="predicted"/>
<evidence type="ECO:0000313" key="2">
    <source>
        <dbReference type="EMBL" id="PZF71963.1"/>
    </source>
</evidence>
<dbReference type="EMBL" id="QKTW01000021">
    <property type="protein sequence ID" value="PZF71963.1"/>
    <property type="molecule type" value="Genomic_DNA"/>
</dbReference>
<name>A0A2W2BVV3_9BACT</name>
<comment type="caution">
    <text evidence="2">The sequence shown here is derived from an EMBL/GenBank/DDBJ whole genome shotgun (WGS) entry which is preliminary data.</text>
</comment>
<dbReference type="RefSeq" id="WP_110999905.1">
    <property type="nucleotide sequence ID" value="NZ_QKTW01000021.1"/>
</dbReference>
<feature type="domain" description="Putative DNA-binding" evidence="1">
    <location>
        <begin position="38"/>
        <end position="112"/>
    </location>
</feature>
<dbReference type="InterPro" id="IPR044922">
    <property type="entry name" value="DUF2063_N_sf"/>
</dbReference>